<organism evidence="2 3">
    <name type="scientific">Arthrobacter echini</name>
    <dbReference type="NCBI Taxonomy" id="1529066"/>
    <lineage>
        <taxon>Bacteria</taxon>
        <taxon>Bacillati</taxon>
        <taxon>Actinomycetota</taxon>
        <taxon>Actinomycetes</taxon>
        <taxon>Micrococcales</taxon>
        <taxon>Micrococcaceae</taxon>
        <taxon>Arthrobacter</taxon>
    </lineage>
</organism>
<dbReference type="EMBL" id="VSLD01000003">
    <property type="protein sequence ID" value="TYC98826.1"/>
    <property type="molecule type" value="Genomic_DNA"/>
</dbReference>
<keyword evidence="3" id="KW-1185">Reference proteome</keyword>
<evidence type="ECO:0000256" key="1">
    <source>
        <dbReference type="SAM" id="MobiDB-lite"/>
    </source>
</evidence>
<dbReference type="Proteomes" id="UP000323410">
    <property type="component" value="Unassembled WGS sequence"/>
</dbReference>
<feature type="region of interest" description="Disordered" evidence="1">
    <location>
        <begin position="32"/>
        <end position="54"/>
    </location>
</feature>
<name>A0A5D0XQW3_9MICC</name>
<evidence type="ECO:0000313" key="2">
    <source>
        <dbReference type="EMBL" id="TYC98826.1"/>
    </source>
</evidence>
<dbReference type="RefSeq" id="WP_148600610.1">
    <property type="nucleotide sequence ID" value="NZ_VSLD01000003.1"/>
</dbReference>
<proteinExistence type="predicted"/>
<sequence>MEGATTKSFQLSLIIAMVGVALNGCSANGDATTAEHTLPPRPLESSSKSTVELPGSQALPLEGTWSGDVLQGGVGVYSVRISFSGNADETKAVVEYPELGCGGLWATDSASGNVHSFTEVITYGKGSCVTKAQIEIDATDATKIEYEVLPPYPARAILTRDAGPAVELRK</sequence>
<reference evidence="2 3" key="1">
    <citation type="submission" date="2019-08" db="EMBL/GenBank/DDBJ databases">
        <title>Genone of Arthrobacter echini P9.</title>
        <authorList>
            <person name="Bowman J.P."/>
        </authorList>
    </citation>
    <scope>NUCLEOTIDE SEQUENCE [LARGE SCALE GENOMIC DNA]</scope>
    <source>
        <strain evidence="2 3">P9</strain>
    </source>
</reference>
<protein>
    <submittedName>
        <fullName evidence="2">Uncharacterized protein</fullName>
    </submittedName>
</protein>
<comment type="caution">
    <text evidence="2">The sequence shown here is derived from an EMBL/GenBank/DDBJ whole genome shotgun (WGS) entry which is preliminary data.</text>
</comment>
<dbReference type="OrthoDB" id="4241491at2"/>
<accession>A0A5D0XQW3</accession>
<gene>
    <name evidence="2" type="ORF">FQ377_07350</name>
</gene>
<evidence type="ECO:0000313" key="3">
    <source>
        <dbReference type="Proteomes" id="UP000323410"/>
    </source>
</evidence>
<dbReference type="AlphaFoldDB" id="A0A5D0XQW3"/>